<feature type="non-terminal residue" evidence="2">
    <location>
        <position position="1"/>
    </location>
</feature>
<reference evidence="2" key="1">
    <citation type="submission" date="2022-03" db="EMBL/GenBank/DDBJ databases">
        <title>A functionally conserved STORR gene fusion in Papaver species that diverged 16.8 million years ago.</title>
        <authorList>
            <person name="Catania T."/>
        </authorList>
    </citation>
    <scope>NUCLEOTIDE SEQUENCE</scope>
    <source>
        <strain evidence="2">S-191538</strain>
    </source>
</reference>
<proteinExistence type="predicted"/>
<evidence type="ECO:0000313" key="3">
    <source>
        <dbReference type="Proteomes" id="UP001177140"/>
    </source>
</evidence>
<dbReference type="Pfam" id="PF13637">
    <property type="entry name" value="Ank_4"/>
    <property type="match status" value="1"/>
</dbReference>
<dbReference type="EMBL" id="JAJJMA010072874">
    <property type="protein sequence ID" value="MCL7027856.1"/>
    <property type="molecule type" value="Genomic_DNA"/>
</dbReference>
<dbReference type="Gene3D" id="1.25.40.20">
    <property type="entry name" value="Ankyrin repeat-containing domain"/>
    <property type="match status" value="2"/>
</dbReference>
<dbReference type="InterPro" id="IPR036770">
    <property type="entry name" value="Ankyrin_rpt-contain_sf"/>
</dbReference>
<dbReference type="PRINTS" id="PR01415">
    <property type="entry name" value="ANKYRIN"/>
</dbReference>
<feature type="repeat" description="ANK" evidence="1">
    <location>
        <begin position="151"/>
        <end position="177"/>
    </location>
</feature>
<protein>
    <submittedName>
        <fullName evidence="2">Uncharacterized protein</fullName>
    </submittedName>
</protein>
<dbReference type="SUPFAM" id="SSF48403">
    <property type="entry name" value="Ankyrin repeat"/>
    <property type="match status" value="1"/>
</dbReference>
<dbReference type="Proteomes" id="UP001177140">
    <property type="component" value="Unassembled WGS sequence"/>
</dbReference>
<organism evidence="2 3">
    <name type="scientific">Papaver nudicaule</name>
    <name type="common">Iceland poppy</name>
    <dbReference type="NCBI Taxonomy" id="74823"/>
    <lineage>
        <taxon>Eukaryota</taxon>
        <taxon>Viridiplantae</taxon>
        <taxon>Streptophyta</taxon>
        <taxon>Embryophyta</taxon>
        <taxon>Tracheophyta</taxon>
        <taxon>Spermatophyta</taxon>
        <taxon>Magnoliopsida</taxon>
        <taxon>Ranunculales</taxon>
        <taxon>Papaveraceae</taxon>
        <taxon>Papaveroideae</taxon>
        <taxon>Papaver</taxon>
    </lineage>
</organism>
<dbReference type="AlphaFoldDB" id="A0AA41RZQ1"/>
<feature type="repeat" description="ANK" evidence="1">
    <location>
        <begin position="84"/>
        <end position="116"/>
    </location>
</feature>
<dbReference type="PANTHER" id="PTHR46224">
    <property type="entry name" value="ANKYRIN REPEAT FAMILY PROTEIN"/>
    <property type="match status" value="1"/>
</dbReference>
<dbReference type="PROSITE" id="PS50297">
    <property type="entry name" value="ANK_REP_REGION"/>
    <property type="match status" value="3"/>
</dbReference>
<sequence length="177" mass="18827">MEDIEAATKTLLQAADDGELKRLKKTAAAIDRVFGGGGVAAVIENTKDDHGRGAIHYAATGGSVNVLKYLIQEIKIDVNLRDGDGATPLFRATIRGHLAAVEYLLGMGANPELRDHGNLNPLHFAALKGHGHEHIIPLLLSKGIDVDDTNHYGSPLHYAASFGTPETVKVLLDHGAN</sequence>
<dbReference type="InterPro" id="IPR002110">
    <property type="entry name" value="Ankyrin_rpt"/>
</dbReference>
<feature type="repeat" description="ANK" evidence="1">
    <location>
        <begin position="117"/>
        <end position="151"/>
    </location>
</feature>
<evidence type="ECO:0000256" key="1">
    <source>
        <dbReference type="PROSITE-ProRule" id="PRU00023"/>
    </source>
</evidence>
<dbReference type="SMART" id="SM00248">
    <property type="entry name" value="ANK"/>
    <property type="match status" value="4"/>
</dbReference>
<name>A0AA41RZQ1_PAPNU</name>
<comment type="caution">
    <text evidence="2">The sequence shown here is derived from an EMBL/GenBank/DDBJ whole genome shotgun (WGS) entry which is preliminary data.</text>
</comment>
<dbReference type="PROSITE" id="PS50088">
    <property type="entry name" value="ANK_REPEAT"/>
    <property type="match status" value="3"/>
</dbReference>
<dbReference type="InterPro" id="IPR051616">
    <property type="entry name" value="Cul2-RING_E3_ligase_SR"/>
</dbReference>
<keyword evidence="3" id="KW-1185">Reference proteome</keyword>
<keyword evidence="1" id="KW-0040">ANK repeat</keyword>
<evidence type="ECO:0000313" key="2">
    <source>
        <dbReference type="EMBL" id="MCL7027856.1"/>
    </source>
</evidence>
<accession>A0AA41RZQ1</accession>
<dbReference type="PANTHER" id="PTHR46224:SF64">
    <property type="entry name" value="IQ MOTIF AND ANKYRIN REPEAT DOMAIN-CONTAINING PROTEIN 1"/>
    <property type="match status" value="1"/>
</dbReference>
<gene>
    <name evidence="2" type="ORF">MKW94_020669</name>
</gene>
<dbReference type="Pfam" id="PF12796">
    <property type="entry name" value="Ank_2"/>
    <property type="match status" value="1"/>
</dbReference>